<feature type="transmembrane region" description="Helical" evidence="8">
    <location>
        <begin position="6"/>
        <end position="27"/>
    </location>
</feature>
<evidence type="ECO:0000256" key="5">
    <source>
        <dbReference type="ARBA" id="ARBA00022989"/>
    </source>
</evidence>
<evidence type="ECO:0000256" key="4">
    <source>
        <dbReference type="ARBA" id="ARBA00022692"/>
    </source>
</evidence>
<comment type="subcellular location">
    <subcellularLocation>
        <location evidence="1">Membrane</location>
        <topology evidence="1">Multi-pass membrane protein</topology>
    </subcellularLocation>
</comment>
<evidence type="ECO:0000256" key="8">
    <source>
        <dbReference type="SAM" id="Phobius"/>
    </source>
</evidence>
<dbReference type="PANTHER" id="PTHR43829">
    <property type="entry name" value="AQUAPORIN OR AQUAGLYCEROPORIN RELATED"/>
    <property type="match status" value="1"/>
</dbReference>
<keyword evidence="6 8" id="KW-0472">Membrane</keyword>
<organism evidence="9 10">
    <name type="scientific">Anaerococcus nagyae</name>
    <dbReference type="NCBI Taxonomy" id="1755241"/>
    <lineage>
        <taxon>Bacteria</taxon>
        <taxon>Bacillati</taxon>
        <taxon>Bacillota</taxon>
        <taxon>Tissierellia</taxon>
        <taxon>Tissierellales</taxon>
        <taxon>Peptoniphilaceae</taxon>
        <taxon>Anaerococcus</taxon>
    </lineage>
</organism>
<reference evidence="9 10" key="1">
    <citation type="submission" date="2018-08" db="EMBL/GenBank/DDBJ databases">
        <title>A genome reference for cultivated species of the human gut microbiota.</title>
        <authorList>
            <person name="Zou Y."/>
            <person name="Xue W."/>
            <person name="Luo G."/>
        </authorList>
    </citation>
    <scope>NUCLEOTIDE SEQUENCE [LARGE SCALE GENOMIC DNA]</scope>
    <source>
        <strain evidence="9 10">OF01-3</strain>
    </source>
</reference>
<evidence type="ECO:0000256" key="7">
    <source>
        <dbReference type="RuleBase" id="RU000477"/>
    </source>
</evidence>
<dbReference type="InterPro" id="IPR023271">
    <property type="entry name" value="Aquaporin-like"/>
</dbReference>
<accession>A0A3E2TFG9</accession>
<feature type="transmembrane region" description="Helical" evidence="8">
    <location>
        <begin position="39"/>
        <end position="63"/>
    </location>
</feature>
<evidence type="ECO:0000256" key="1">
    <source>
        <dbReference type="ARBA" id="ARBA00004141"/>
    </source>
</evidence>
<name>A0A3E2TFG9_9FIRM</name>
<keyword evidence="3 7" id="KW-0813">Transport</keyword>
<gene>
    <name evidence="9" type="ORF">DXA39_08535</name>
</gene>
<dbReference type="PANTHER" id="PTHR43829:SF9">
    <property type="entry name" value="AQUAPORIN-9"/>
    <property type="match status" value="1"/>
</dbReference>
<dbReference type="GO" id="GO:0005886">
    <property type="term" value="C:plasma membrane"/>
    <property type="evidence" value="ECO:0007669"/>
    <property type="project" value="TreeGrafter"/>
</dbReference>
<keyword evidence="5 8" id="KW-1133">Transmembrane helix</keyword>
<keyword evidence="4 7" id="KW-0812">Transmembrane</keyword>
<comment type="similarity">
    <text evidence="2 7">Belongs to the MIP/aquaporin (TC 1.A.8) family.</text>
</comment>
<dbReference type="NCBIfam" id="TIGR00861">
    <property type="entry name" value="MIP"/>
    <property type="match status" value="1"/>
</dbReference>
<dbReference type="AlphaFoldDB" id="A0A3E2TFG9"/>
<evidence type="ECO:0000313" key="10">
    <source>
        <dbReference type="Proteomes" id="UP000261011"/>
    </source>
</evidence>
<dbReference type="GO" id="GO:0015254">
    <property type="term" value="F:glycerol channel activity"/>
    <property type="evidence" value="ECO:0007669"/>
    <property type="project" value="TreeGrafter"/>
</dbReference>
<dbReference type="PRINTS" id="PR00783">
    <property type="entry name" value="MINTRINSICP"/>
</dbReference>
<dbReference type="EMBL" id="QVEU01000011">
    <property type="protein sequence ID" value="RGB74402.1"/>
    <property type="molecule type" value="Genomic_DNA"/>
</dbReference>
<evidence type="ECO:0000256" key="6">
    <source>
        <dbReference type="ARBA" id="ARBA00023136"/>
    </source>
</evidence>
<dbReference type="OrthoDB" id="9807293at2"/>
<dbReference type="InterPro" id="IPR000425">
    <property type="entry name" value="MIP"/>
</dbReference>
<dbReference type="InterPro" id="IPR022357">
    <property type="entry name" value="MIP_CS"/>
</dbReference>
<proteinExistence type="inferred from homology"/>
<dbReference type="RefSeq" id="WP_117522296.1">
    <property type="nucleotide sequence ID" value="NZ_AP031484.1"/>
</dbReference>
<evidence type="ECO:0000256" key="3">
    <source>
        <dbReference type="ARBA" id="ARBA00022448"/>
    </source>
</evidence>
<feature type="transmembrane region" description="Helical" evidence="8">
    <location>
        <begin position="137"/>
        <end position="155"/>
    </location>
</feature>
<feature type="transmembrane region" description="Helical" evidence="8">
    <location>
        <begin position="83"/>
        <end position="105"/>
    </location>
</feature>
<evidence type="ECO:0000256" key="2">
    <source>
        <dbReference type="ARBA" id="ARBA00006175"/>
    </source>
</evidence>
<dbReference type="PROSITE" id="PS00221">
    <property type="entry name" value="MIP"/>
    <property type="match status" value="1"/>
</dbReference>
<sequence length="239" mass="25805">MRDIFVAEFVGTFLLILLGDGVVANVLTRKSGMFQGGPVQITLAWGLAVMIPATIFGAMSGSHFNPALTIALAFKGDIAWNTVFYYILGQMLGAMLGALMVYLLFKDHFNDACQEDPAIVRGCFCTAPSIKNTGRNFLSEMVGTFVLVFAILGFGNVAGASDVGMNFLYVNGLIVSVGMSLGGLTGYAINPARDLGPRIMYQILPFDKKADVMWDYSWIPVIAPIVGGLIAVLCYNWIF</sequence>
<dbReference type="InterPro" id="IPR050363">
    <property type="entry name" value="MIP/Aquaporin"/>
</dbReference>
<feature type="transmembrane region" description="Helical" evidence="8">
    <location>
        <begin position="218"/>
        <end position="238"/>
    </location>
</feature>
<dbReference type="Gene3D" id="1.20.1080.10">
    <property type="entry name" value="Glycerol uptake facilitator protein"/>
    <property type="match status" value="1"/>
</dbReference>
<comment type="caution">
    <text evidence="9">The sequence shown here is derived from an EMBL/GenBank/DDBJ whole genome shotgun (WGS) entry which is preliminary data.</text>
</comment>
<protein>
    <submittedName>
        <fullName evidence="9">Aquaporin family protein</fullName>
    </submittedName>
</protein>
<dbReference type="Pfam" id="PF00230">
    <property type="entry name" value="MIP"/>
    <property type="match status" value="1"/>
</dbReference>
<feature type="transmembrane region" description="Helical" evidence="8">
    <location>
        <begin position="167"/>
        <end position="189"/>
    </location>
</feature>
<dbReference type="SUPFAM" id="SSF81338">
    <property type="entry name" value="Aquaporin-like"/>
    <property type="match status" value="1"/>
</dbReference>
<evidence type="ECO:0000313" key="9">
    <source>
        <dbReference type="EMBL" id="RGB74402.1"/>
    </source>
</evidence>
<dbReference type="Proteomes" id="UP000261011">
    <property type="component" value="Unassembled WGS sequence"/>
</dbReference>
<keyword evidence="10" id="KW-1185">Reference proteome</keyword>